<gene>
    <name evidence="1" type="ORF">HZS55_05800</name>
</gene>
<proteinExistence type="predicted"/>
<reference evidence="1 2" key="1">
    <citation type="submission" date="2020-07" db="EMBL/GenBank/DDBJ databases">
        <title>Halosimplex pelagicum sp. nov. and Halosimplex rubrum sp. nov., isolated from salted brown alga Laminaria, and emended description of the genus Halosimplex.</title>
        <authorList>
            <person name="Cui H."/>
        </authorList>
    </citation>
    <scope>NUCLEOTIDE SEQUENCE [LARGE SCALE GENOMIC DNA]</scope>
    <source>
        <strain evidence="1 2">R27</strain>
    </source>
</reference>
<dbReference type="PANTHER" id="PTHR34849">
    <property type="entry name" value="SSL5025 PROTEIN"/>
    <property type="match status" value="1"/>
</dbReference>
<organism evidence="1 2">
    <name type="scientific">Halosimplex rubrum</name>
    <dbReference type="NCBI Taxonomy" id="869889"/>
    <lineage>
        <taxon>Archaea</taxon>
        <taxon>Methanobacteriati</taxon>
        <taxon>Methanobacteriota</taxon>
        <taxon>Stenosarchaea group</taxon>
        <taxon>Halobacteria</taxon>
        <taxon>Halobacteriales</taxon>
        <taxon>Haloarculaceae</taxon>
        <taxon>Halosimplex</taxon>
    </lineage>
</organism>
<dbReference type="PANTHER" id="PTHR34849:SF1">
    <property type="entry name" value="SLR0770 PROTEIN"/>
    <property type="match status" value="1"/>
</dbReference>
<dbReference type="OrthoDB" id="315700at2157"/>
<evidence type="ECO:0000313" key="2">
    <source>
        <dbReference type="Proteomes" id="UP000509667"/>
    </source>
</evidence>
<protein>
    <submittedName>
        <fullName evidence="1">DUF433 domain-containing protein</fullName>
    </submittedName>
</protein>
<dbReference type="GeneID" id="56077357"/>
<dbReference type="AlphaFoldDB" id="A0A7D5SPM3"/>
<dbReference type="InterPro" id="IPR007367">
    <property type="entry name" value="DUF433"/>
</dbReference>
<name>A0A7D5SPM3_9EURY</name>
<dbReference type="Gene3D" id="1.10.10.10">
    <property type="entry name" value="Winged helix-like DNA-binding domain superfamily/Winged helix DNA-binding domain"/>
    <property type="match status" value="1"/>
</dbReference>
<dbReference type="InterPro" id="IPR036388">
    <property type="entry name" value="WH-like_DNA-bd_sf"/>
</dbReference>
<accession>A0A7D5SPM3</accession>
<dbReference type="Pfam" id="PF04255">
    <property type="entry name" value="DUF433"/>
    <property type="match status" value="1"/>
</dbReference>
<keyword evidence="2" id="KW-1185">Reference proteome</keyword>
<evidence type="ECO:0000313" key="1">
    <source>
        <dbReference type="EMBL" id="QLH76847.1"/>
    </source>
</evidence>
<dbReference type="EMBL" id="CP058910">
    <property type="protein sequence ID" value="QLH76847.1"/>
    <property type="molecule type" value="Genomic_DNA"/>
</dbReference>
<dbReference type="SUPFAM" id="SSF46689">
    <property type="entry name" value="Homeodomain-like"/>
    <property type="match status" value="1"/>
</dbReference>
<sequence length="92" mass="10432">MSDIVHTDGVLGGKPRLEGHRISVLQIADMVLDAGHSPEYVADQLGISLSDVHMALSYYYDNPDEMDEIRDRNERLEDQLREQAITPDHVEQ</sequence>
<dbReference type="InterPro" id="IPR009057">
    <property type="entry name" value="Homeodomain-like_sf"/>
</dbReference>
<dbReference type="RefSeq" id="WP_179910781.1">
    <property type="nucleotide sequence ID" value="NZ_CP058910.1"/>
</dbReference>
<dbReference type="Proteomes" id="UP000509667">
    <property type="component" value="Chromosome"/>
</dbReference>
<dbReference type="KEGG" id="hrr:HZS55_05800"/>